<organism evidence="1 2">
    <name type="scientific">Chryseobacterium culicis</name>
    <dbReference type="NCBI Taxonomy" id="680127"/>
    <lineage>
        <taxon>Bacteria</taxon>
        <taxon>Pseudomonadati</taxon>
        <taxon>Bacteroidota</taxon>
        <taxon>Flavobacteriia</taxon>
        <taxon>Flavobacteriales</taxon>
        <taxon>Weeksellaceae</taxon>
        <taxon>Chryseobacterium group</taxon>
        <taxon>Chryseobacterium</taxon>
    </lineage>
</organism>
<proteinExistence type="predicted"/>
<dbReference type="STRING" id="680127.SAMN05421593_0819"/>
<dbReference type="EMBL" id="FNWQ01000001">
    <property type="protein sequence ID" value="SEH28808.1"/>
    <property type="molecule type" value="Genomic_DNA"/>
</dbReference>
<protein>
    <submittedName>
        <fullName evidence="1">Uncharacterized protein</fullName>
    </submittedName>
</protein>
<dbReference type="AlphaFoldDB" id="A0A1H6H3R6"/>
<reference evidence="1 2" key="1">
    <citation type="submission" date="2016-10" db="EMBL/GenBank/DDBJ databases">
        <authorList>
            <person name="de Groot N.N."/>
        </authorList>
    </citation>
    <scope>NUCLEOTIDE SEQUENCE [LARGE SCALE GENOMIC DNA]</scope>
    <source>
        <strain evidence="1 2">DSM 23031</strain>
    </source>
</reference>
<gene>
    <name evidence="1" type="ORF">SAMN05421593_0819</name>
</gene>
<name>A0A1H6H3R6_CHRCI</name>
<dbReference type="Proteomes" id="UP000198561">
    <property type="component" value="Unassembled WGS sequence"/>
</dbReference>
<sequence length="32" mass="3789">MSLTHFKKRLSLNTNNTNIFTNSKNFYINRNG</sequence>
<evidence type="ECO:0000313" key="1">
    <source>
        <dbReference type="EMBL" id="SEH28808.1"/>
    </source>
</evidence>
<accession>A0A1H6H3R6</accession>
<evidence type="ECO:0000313" key="2">
    <source>
        <dbReference type="Proteomes" id="UP000198561"/>
    </source>
</evidence>